<evidence type="ECO:0000313" key="2">
    <source>
        <dbReference type="EMBL" id="JAW15108.1"/>
    </source>
</evidence>
<organism evidence="2">
    <name type="scientific">Panstrongylus lignarius</name>
    <dbReference type="NCBI Taxonomy" id="156445"/>
    <lineage>
        <taxon>Eukaryota</taxon>
        <taxon>Metazoa</taxon>
        <taxon>Ecdysozoa</taxon>
        <taxon>Arthropoda</taxon>
        <taxon>Hexapoda</taxon>
        <taxon>Insecta</taxon>
        <taxon>Pterygota</taxon>
        <taxon>Neoptera</taxon>
        <taxon>Paraneoptera</taxon>
        <taxon>Hemiptera</taxon>
        <taxon>Heteroptera</taxon>
        <taxon>Panheteroptera</taxon>
        <taxon>Cimicomorpha</taxon>
        <taxon>Reduviidae</taxon>
        <taxon>Triatominae</taxon>
        <taxon>Panstrongylus</taxon>
    </lineage>
</organism>
<sequence length="92" mass="11316">MMLLLKIYLHLVCIIYVRSYRCTVREKVSLLSRSISTSRVIYVSRSSRCRRSSVTIFYSRYRAYSWERQPIHWLCFYSRHDRFTLKFPNFFA</sequence>
<accession>A0A224XYK8</accession>
<feature type="signal peptide" evidence="1">
    <location>
        <begin position="1"/>
        <end position="19"/>
    </location>
</feature>
<name>A0A224XYK8_9HEMI</name>
<keyword evidence="1" id="KW-0732">Signal</keyword>
<protein>
    <submittedName>
        <fullName evidence="2">Putative secreted protein</fullName>
    </submittedName>
</protein>
<feature type="chain" id="PRO_5012894923" evidence="1">
    <location>
        <begin position="20"/>
        <end position="92"/>
    </location>
</feature>
<dbReference type="EMBL" id="GFTR01001318">
    <property type="protein sequence ID" value="JAW15108.1"/>
    <property type="molecule type" value="Transcribed_RNA"/>
</dbReference>
<proteinExistence type="predicted"/>
<reference evidence="2" key="1">
    <citation type="journal article" date="2018" name="PLoS Negl. Trop. Dis.">
        <title>An insight into the salivary gland and fat body transcriptome of Panstrongylus lignarius (Hemiptera: Heteroptera), the main vector of Chagas disease in Peru.</title>
        <authorList>
            <person name="Nevoa J.C."/>
            <person name="Mendes M.T."/>
            <person name="da Silva M.V."/>
            <person name="Soares S.C."/>
            <person name="Oliveira C.J.F."/>
            <person name="Ribeiro J.M.C."/>
        </authorList>
    </citation>
    <scope>NUCLEOTIDE SEQUENCE</scope>
</reference>
<dbReference type="AlphaFoldDB" id="A0A224XYK8"/>
<evidence type="ECO:0000256" key="1">
    <source>
        <dbReference type="SAM" id="SignalP"/>
    </source>
</evidence>